<feature type="region of interest" description="Disordered" evidence="1">
    <location>
        <begin position="1"/>
        <end position="101"/>
    </location>
</feature>
<reference evidence="3" key="1">
    <citation type="submission" date="2016-11" db="EMBL/GenBank/DDBJ databases">
        <authorList>
            <person name="Schniete J.K."/>
            <person name="Salih T."/>
            <person name="Algora Gallardo L."/>
            <person name="Martinez Fernandez S."/>
            <person name="Herron P.R."/>
        </authorList>
    </citation>
    <scope>NUCLEOTIDE SEQUENCE [LARGE SCALE GENOMIC DNA]</scope>
    <source>
        <strain evidence="3">DSM 41896</strain>
    </source>
</reference>
<organism evidence="2 3">
    <name type="scientific">Streptomyces phaeoluteigriseus</name>
    <dbReference type="NCBI Taxonomy" id="114686"/>
    <lineage>
        <taxon>Bacteria</taxon>
        <taxon>Bacillati</taxon>
        <taxon>Actinomycetota</taxon>
        <taxon>Actinomycetes</taxon>
        <taxon>Kitasatosporales</taxon>
        <taxon>Streptomycetaceae</taxon>
        <taxon>Streptomyces</taxon>
        <taxon>Streptomyces aurantiacus group</taxon>
    </lineage>
</organism>
<dbReference type="Proteomes" id="UP000184286">
    <property type="component" value="Unassembled WGS sequence"/>
</dbReference>
<evidence type="ECO:0000256" key="1">
    <source>
        <dbReference type="SAM" id="MobiDB-lite"/>
    </source>
</evidence>
<accession>A0A1V6MII5</accession>
<reference evidence="2 3" key="2">
    <citation type="submission" date="2017-02" db="EMBL/GenBank/DDBJ databases">
        <title>Draft genome sequence of Streptomyces phaeoluteigriseus type strain DSM41896.</title>
        <authorList>
            <person name="Salih T.S."/>
            <person name="Algora Gallardo L."/>
            <person name="Melo Santos T."/>
            <person name="Filgueira Martinez S."/>
            <person name="Herron P.R."/>
        </authorList>
    </citation>
    <scope>NUCLEOTIDE SEQUENCE [LARGE SCALE GENOMIC DNA]</scope>
    <source>
        <strain evidence="2 3">DSM 41896</strain>
    </source>
</reference>
<evidence type="ECO:0000313" key="3">
    <source>
        <dbReference type="Proteomes" id="UP000184286"/>
    </source>
</evidence>
<name>A0A1V6MII5_9ACTN</name>
<comment type="caution">
    <text evidence="2">The sequence shown here is derived from an EMBL/GenBank/DDBJ whole genome shotgun (WGS) entry which is preliminary data.</text>
</comment>
<evidence type="ECO:0000313" key="2">
    <source>
        <dbReference type="EMBL" id="OQD52168.1"/>
    </source>
</evidence>
<sequence>MLSSAVSGAWCVQPRGGGGSRRGASASDDNAADARAGPRVCGVIRTTGPRPQLARAPGHLPFSSRVAGMSSPVGPAVRARPPLDSVHGGDEARDRAQVRVR</sequence>
<dbReference type="STRING" id="114686.BM536_034665"/>
<feature type="compositionally biased region" description="Low complexity" evidence="1">
    <location>
        <begin position="22"/>
        <end position="37"/>
    </location>
</feature>
<dbReference type="EMBL" id="MPOH02000020">
    <property type="protein sequence ID" value="OQD52168.1"/>
    <property type="molecule type" value="Genomic_DNA"/>
</dbReference>
<gene>
    <name evidence="2" type="ORF">BM536_034665</name>
</gene>
<dbReference type="AlphaFoldDB" id="A0A1V6MII5"/>
<protein>
    <submittedName>
        <fullName evidence="2">Uncharacterized protein</fullName>
    </submittedName>
</protein>
<proteinExistence type="predicted"/>
<feature type="compositionally biased region" description="Basic and acidic residues" evidence="1">
    <location>
        <begin position="87"/>
        <end position="101"/>
    </location>
</feature>